<dbReference type="InterPro" id="IPR018640">
    <property type="entry name" value="DUF2063"/>
</dbReference>
<dbReference type="EMBL" id="JANKJG010000014">
    <property type="protein sequence ID" value="MCR8827978.1"/>
    <property type="molecule type" value="Genomic_DNA"/>
</dbReference>
<proteinExistence type="predicted"/>
<dbReference type="GO" id="GO:0003677">
    <property type="term" value="F:DNA binding"/>
    <property type="evidence" value="ECO:0007669"/>
    <property type="project" value="UniProtKB-KW"/>
</dbReference>
<evidence type="ECO:0000313" key="3">
    <source>
        <dbReference type="Proteomes" id="UP001165396"/>
    </source>
</evidence>
<reference evidence="2" key="1">
    <citation type="submission" date="2022-07" db="EMBL/GenBank/DDBJ databases">
        <title>Pseudosulfitobacter sp. strain AP-MA-4, whole genome sequence.</title>
        <authorList>
            <person name="Jiang Y."/>
        </authorList>
    </citation>
    <scope>NUCLEOTIDE SEQUENCE</scope>
    <source>
        <strain evidence="2">AP-MA-4</strain>
    </source>
</reference>
<dbReference type="Pfam" id="PF09836">
    <property type="entry name" value="DUF2063"/>
    <property type="match status" value="1"/>
</dbReference>
<comment type="caution">
    <text evidence="2">The sequence shown here is derived from an EMBL/GenBank/DDBJ whole genome shotgun (WGS) entry which is preliminary data.</text>
</comment>
<feature type="domain" description="Putative DNA-binding" evidence="1">
    <location>
        <begin position="3"/>
        <end position="91"/>
    </location>
</feature>
<organism evidence="2 3">
    <name type="scientific">Pseudosulfitobacter koreensis</name>
    <dbReference type="NCBI Taxonomy" id="2968472"/>
    <lineage>
        <taxon>Bacteria</taxon>
        <taxon>Pseudomonadati</taxon>
        <taxon>Pseudomonadota</taxon>
        <taxon>Alphaproteobacteria</taxon>
        <taxon>Rhodobacterales</taxon>
        <taxon>Roseobacteraceae</taxon>
        <taxon>Pseudosulfitobacter</taxon>
    </lineage>
</organism>
<keyword evidence="3" id="KW-1185">Reference proteome</keyword>
<gene>
    <name evidence="2" type="ORF">NTA49_15665</name>
</gene>
<dbReference type="RefSeq" id="WP_258295748.1">
    <property type="nucleotide sequence ID" value="NZ_JANKJG010000014.1"/>
</dbReference>
<dbReference type="InterPro" id="IPR044922">
    <property type="entry name" value="DUF2063_N_sf"/>
</dbReference>
<protein>
    <submittedName>
        <fullName evidence="2">DNA-binding domain-containing protein</fullName>
    </submittedName>
</protein>
<keyword evidence="2" id="KW-0238">DNA-binding</keyword>
<dbReference type="Proteomes" id="UP001165396">
    <property type="component" value="Unassembled WGS sequence"/>
</dbReference>
<accession>A0ABT1Z4E0</accession>
<evidence type="ECO:0000259" key="1">
    <source>
        <dbReference type="Pfam" id="PF09836"/>
    </source>
</evidence>
<dbReference type="Gene3D" id="1.10.150.690">
    <property type="entry name" value="DUF2063"/>
    <property type="match status" value="1"/>
</dbReference>
<name>A0ABT1Z4E0_9RHOB</name>
<evidence type="ECO:0000313" key="2">
    <source>
        <dbReference type="EMBL" id="MCR8827978.1"/>
    </source>
</evidence>
<sequence>MKAFHGALLDPALSAPEGLHDGRGGAAGKRFDVYRNNVMQSLTDVMRAGFPVVRKLIGAANFDIVAGAFIRAHPPTQPIMQRYGDGFDAFLAAVPQLASLGYLGDVARLEQALRASCHAADTSPLEAAALAGLTPAQLTHTRLEFAPAVHLIASVWPLFDIWRFNSEDGAPKPQPVAQHVLVTRAGYDPAPHPLSPAQGAWIAALMAGASLDGAQDAAAQIDPDCDIATPMALLFAQNAVTGMAWEGQT</sequence>